<organism evidence="2">
    <name type="scientific">Pseudomonas graminis</name>
    <dbReference type="NCBI Taxonomy" id="158627"/>
    <lineage>
        <taxon>Bacteria</taxon>
        <taxon>Pseudomonadati</taxon>
        <taxon>Pseudomonadota</taxon>
        <taxon>Gammaproteobacteria</taxon>
        <taxon>Pseudomonadales</taxon>
        <taxon>Pseudomonadaceae</taxon>
        <taxon>Pseudomonas</taxon>
    </lineage>
</organism>
<dbReference type="PANTHER" id="PTHR12110">
    <property type="entry name" value="HYDROXYPYRUVATE ISOMERASE"/>
    <property type="match status" value="1"/>
</dbReference>
<gene>
    <name evidence="2" type="ORF">ENP23_03665</name>
</gene>
<dbReference type="InterPro" id="IPR013022">
    <property type="entry name" value="Xyl_isomerase-like_TIM-brl"/>
</dbReference>
<dbReference type="InterPro" id="IPR036237">
    <property type="entry name" value="Xyl_isomerase-like_sf"/>
</dbReference>
<evidence type="ECO:0000259" key="1">
    <source>
        <dbReference type="Pfam" id="PF01261"/>
    </source>
</evidence>
<evidence type="ECO:0000313" key="2">
    <source>
        <dbReference type="EMBL" id="HEF24848.1"/>
    </source>
</evidence>
<dbReference type="GO" id="GO:0016853">
    <property type="term" value="F:isomerase activity"/>
    <property type="evidence" value="ECO:0007669"/>
    <property type="project" value="UniProtKB-KW"/>
</dbReference>
<dbReference type="Gene3D" id="3.20.20.150">
    <property type="entry name" value="Divalent-metal-dependent TIM barrel enzymes"/>
    <property type="match status" value="1"/>
</dbReference>
<dbReference type="InterPro" id="IPR050312">
    <property type="entry name" value="IolE/XylAMocC-like"/>
</dbReference>
<keyword evidence="2" id="KW-0413">Isomerase</keyword>
<comment type="caution">
    <text evidence="2">The sequence shown here is derived from an EMBL/GenBank/DDBJ whole genome shotgun (WGS) entry which is preliminary data.</text>
</comment>
<dbReference type="Pfam" id="PF01261">
    <property type="entry name" value="AP_endonuc_2"/>
    <property type="match status" value="1"/>
</dbReference>
<accession>A0A7C2AUY0</accession>
<protein>
    <submittedName>
        <fullName evidence="2">Sugar phosphate isomerase/epimerase</fullName>
    </submittedName>
</protein>
<reference evidence="2" key="1">
    <citation type="journal article" date="2020" name="mSystems">
        <title>Genome- and Community-Level Interaction Insights into Carbon Utilization and Element Cycling Functions of Hydrothermarchaeota in Hydrothermal Sediment.</title>
        <authorList>
            <person name="Zhou Z."/>
            <person name="Liu Y."/>
            <person name="Xu W."/>
            <person name="Pan J."/>
            <person name="Luo Z.H."/>
            <person name="Li M."/>
        </authorList>
    </citation>
    <scope>NUCLEOTIDE SEQUENCE [LARGE SCALE GENOMIC DNA]</scope>
    <source>
        <strain evidence="2">SpSt-200</strain>
    </source>
</reference>
<dbReference type="EMBL" id="DSIN01000011">
    <property type="protein sequence ID" value="HEF24848.1"/>
    <property type="molecule type" value="Genomic_DNA"/>
</dbReference>
<proteinExistence type="predicted"/>
<dbReference type="SUPFAM" id="SSF51658">
    <property type="entry name" value="Xylose isomerase-like"/>
    <property type="match status" value="1"/>
</dbReference>
<feature type="domain" description="Xylose isomerase-like TIM barrel" evidence="1">
    <location>
        <begin position="70"/>
        <end position="290"/>
    </location>
</feature>
<dbReference type="AlphaFoldDB" id="A0A7C2AUY0"/>
<sequence>MSCRCGYRPISRGSQWLLARMAQFIRTKFTGSTMQRLAISQITTKPLTLEQDLALCKTLDCGLEIDEKKLSVDRSEAHDQLAYIKESGVRITSIQPKTLTVFPSASAPQPESPEARLENLIGSVDLFSKYWKGLPLVTNTGADPDGNEYKVWEGCVQRYQTLANHAEDQGMKIALEALGPSLMNANSILFAYSQAQEMAASVDKKSFGVCLDIYNSWQDPALIESITSEKLFLVQLADWRRPRSLHDRRALGDGQISFSPILRRLLECGYKGDYVLEIFSDSVSDSLWRDASTISLAIEASTRIFDSLSLQA</sequence>
<name>A0A7C2AUY0_9PSED</name>